<keyword evidence="1" id="KW-0732">Signal</keyword>
<dbReference type="InterPro" id="IPR000413">
    <property type="entry name" value="Integrin_alpha"/>
</dbReference>
<dbReference type="InterPro" id="IPR013783">
    <property type="entry name" value="Ig-like_fold"/>
</dbReference>
<dbReference type="GO" id="GO:0007155">
    <property type="term" value="P:cell adhesion"/>
    <property type="evidence" value="ECO:0007669"/>
    <property type="project" value="InterPro"/>
</dbReference>
<evidence type="ECO:0000256" key="1">
    <source>
        <dbReference type="ARBA" id="ARBA00022729"/>
    </source>
</evidence>
<sequence length="484" mass="52076">MIHLVVRWLSVSLLFGWFLSVGLLQAQTGDLGYTLRWAEVDDPRVAGYRVYYGVEPGHYLEMIDVGLETTHRVTGLEPDTVYYFTVSAYDAEGFESSYTPEVTSGAFRYLFGMGGPFPSDGGWVEVANASLLQEQRIKAAAPEYGGGSGEVRVATGDLNGNGRDEVVLGFGPAPFGQSGGWFRLLDSNLAHLAWGRVDWDDYNATNGETYPAVGDLDGDGKAEIVIGLGSGGGGMMQVFGYDAGGLVPLGWTALDWPEYNALSGATRPALGDVDGNGRADLLVGLAAVEDRARPAGGDPAAFSETGSTPIPGGFFFLKRGIDLAGSEDETMRDALANRLLLEREITTGSVSWGEYARQLGETWPALGDLSGDGRYEIVVGLGRGGEGLFEVFQYDAEAIVSLGLGALNWPEYLARNGEMRPTVHSRRGAPGQILFGLGAGGEGRVEVFELRYGDWENVDSFELWPRQYRMAEGATWPAVKLESR</sequence>
<dbReference type="GO" id="GO:0008305">
    <property type="term" value="C:integrin complex"/>
    <property type="evidence" value="ECO:0007669"/>
    <property type="project" value="InterPro"/>
</dbReference>
<dbReference type="EMBL" id="NRSD01000001">
    <property type="protein sequence ID" value="MBK1643169.1"/>
    <property type="molecule type" value="Genomic_DNA"/>
</dbReference>
<keyword evidence="5" id="KW-1185">Reference proteome</keyword>
<dbReference type="PRINTS" id="PR01185">
    <property type="entry name" value="INTEGRINA"/>
</dbReference>
<protein>
    <recommendedName>
        <fullName evidence="3">Fibronectin type-III domain-containing protein</fullName>
    </recommendedName>
</protein>
<reference evidence="4 5" key="1">
    <citation type="journal article" date="2020" name="Microorganisms">
        <title>Osmotic Adaptation and Compatible Solute Biosynthesis of Phototrophic Bacteria as Revealed from Genome Analyses.</title>
        <authorList>
            <person name="Imhoff J.F."/>
            <person name="Rahn T."/>
            <person name="Kunzel S."/>
            <person name="Keller A."/>
            <person name="Neulinger S.C."/>
        </authorList>
    </citation>
    <scope>NUCLEOTIDE SEQUENCE [LARGE SCALE GENOMIC DNA]</scope>
    <source>
        <strain evidence="4 5">DSM 21303</strain>
    </source>
</reference>
<keyword evidence="2" id="KW-0325">Glycoprotein</keyword>
<comment type="caution">
    <text evidence="4">The sequence shown here is derived from an EMBL/GenBank/DDBJ whole genome shotgun (WGS) entry which is preliminary data.</text>
</comment>
<dbReference type="Pfam" id="PF13517">
    <property type="entry name" value="FG-GAP_3"/>
    <property type="match status" value="1"/>
</dbReference>
<dbReference type="InterPro" id="IPR028994">
    <property type="entry name" value="Integrin_alpha_N"/>
</dbReference>
<evidence type="ECO:0000313" key="4">
    <source>
        <dbReference type="EMBL" id="MBK1643169.1"/>
    </source>
</evidence>
<gene>
    <name evidence="4" type="ORF">CKO25_00560</name>
</gene>
<dbReference type="Gene3D" id="2.60.40.10">
    <property type="entry name" value="Immunoglobulins"/>
    <property type="match status" value="1"/>
</dbReference>
<evidence type="ECO:0000256" key="2">
    <source>
        <dbReference type="ARBA" id="ARBA00023180"/>
    </source>
</evidence>
<dbReference type="SUPFAM" id="SSF49265">
    <property type="entry name" value="Fibronectin type III"/>
    <property type="match status" value="1"/>
</dbReference>
<dbReference type="Proteomes" id="UP001138802">
    <property type="component" value="Unassembled WGS sequence"/>
</dbReference>
<dbReference type="InterPro" id="IPR013517">
    <property type="entry name" value="FG-GAP"/>
</dbReference>
<dbReference type="InterPro" id="IPR036116">
    <property type="entry name" value="FN3_sf"/>
</dbReference>
<dbReference type="AlphaFoldDB" id="A0A9X0WEE0"/>
<dbReference type="Gene3D" id="2.130.10.130">
    <property type="entry name" value="Integrin alpha, N-terminal"/>
    <property type="match status" value="1"/>
</dbReference>
<dbReference type="Pfam" id="PF00041">
    <property type="entry name" value="fn3"/>
    <property type="match status" value="1"/>
</dbReference>
<name>A0A9X0WEE0_9GAMM</name>
<feature type="domain" description="Fibronectin type-III" evidence="3">
    <location>
        <begin position="20"/>
        <end position="109"/>
    </location>
</feature>
<dbReference type="RefSeq" id="WP_200385967.1">
    <property type="nucleotide sequence ID" value="NZ_NRSD01000001.1"/>
</dbReference>
<dbReference type="InterPro" id="IPR003961">
    <property type="entry name" value="FN3_dom"/>
</dbReference>
<evidence type="ECO:0000259" key="3">
    <source>
        <dbReference type="PROSITE" id="PS50853"/>
    </source>
</evidence>
<organism evidence="4 5">
    <name type="scientific">Thiocapsa imhoffii</name>
    <dbReference type="NCBI Taxonomy" id="382777"/>
    <lineage>
        <taxon>Bacteria</taxon>
        <taxon>Pseudomonadati</taxon>
        <taxon>Pseudomonadota</taxon>
        <taxon>Gammaproteobacteria</taxon>
        <taxon>Chromatiales</taxon>
        <taxon>Chromatiaceae</taxon>
        <taxon>Thiocapsa</taxon>
    </lineage>
</organism>
<dbReference type="SUPFAM" id="SSF69318">
    <property type="entry name" value="Integrin alpha N-terminal domain"/>
    <property type="match status" value="1"/>
</dbReference>
<proteinExistence type="predicted"/>
<dbReference type="CDD" id="cd00063">
    <property type="entry name" value="FN3"/>
    <property type="match status" value="1"/>
</dbReference>
<evidence type="ECO:0000313" key="5">
    <source>
        <dbReference type="Proteomes" id="UP001138802"/>
    </source>
</evidence>
<accession>A0A9X0WEE0</accession>
<dbReference type="PROSITE" id="PS50853">
    <property type="entry name" value="FN3"/>
    <property type="match status" value="1"/>
</dbReference>